<reference evidence="1 2" key="1">
    <citation type="journal article" date="2019" name="Nat. Ecol. Evol.">
        <title>Megaphylogeny resolves global patterns of mushroom evolution.</title>
        <authorList>
            <person name="Varga T."/>
            <person name="Krizsan K."/>
            <person name="Foldi C."/>
            <person name="Dima B."/>
            <person name="Sanchez-Garcia M."/>
            <person name="Sanchez-Ramirez S."/>
            <person name="Szollosi G.J."/>
            <person name="Szarkandi J.G."/>
            <person name="Papp V."/>
            <person name="Albert L."/>
            <person name="Andreopoulos W."/>
            <person name="Angelini C."/>
            <person name="Antonin V."/>
            <person name="Barry K.W."/>
            <person name="Bougher N.L."/>
            <person name="Buchanan P."/>
            <person name="Buyck B."/>
            <person name="Bense V."/>
            <person name="Catcheside P."/>
            <person name="Chovatia M."/>
            <person name="Cooper J."/>
            <person name="Damon W."/>
            <person name="Desjardin D."/>
            <person name="Finy P."/>
            <person name="Geml J."/>
            <person name="Haridas S."/>
            <person name="Hughes K."/>
            <person name="Justo A."/>
            <person name="Karasinski D."/>
            <person name="Kautmanova I."/>
            <person name="Kiss B."/>
            <person name="Kocsube S."/>
            <person name="Kotiranta H."/>
            <person name="LaButti K.M."/>
            <person name="Lechner B.E."/>
            <person name="Liimatainen K."/>
            <person name="Lipzen A."/>
            <person name="Lukacs Z."/>
            <person name="Mihaltcheva S."/>
            <person name="Morgado L.N."/>
            <person name="Niskanen T."/>
            <person name="Noordeloos M.E."/>
            <person name="Ohm R.A."/>
            <person name="Ortiz-Santana B."/>
            <person name="Ovrebo C."/>
            <person name="Racz N."/>
            <person name="Riley R."/>
            <person name="Savchenko A."/>
            <person name="Shiryaev A."/>
            <person name="Soop K."/>
            <person name="Spirin V."/>
            <person name="Szebenyi C."/>
            <person name="Tomsovsky M."/>
            <person name="Tulloss R.E."/>
            <person name="Uehling J."/>
            <person name="Grigoriev I.V."/>
            <person name="Vagvolgyi C."/>
            <person name="Papp T."/>
            <person name="Martin F.M."/>
            <person name="Miettinen O."/>
            <person name="Hibbett D.S."/>
            <person name="Nagy L.G."/>
        </authorList>
    </citation>
    <scope>NUCLEOTIDE SEQUENCE [LARGE SCALE GENOMIC DNA]</scope>
    <source>
        <strain evidence="1 2">CBS 309.79</strain>
    </source>
</reference>
<feature type="non-terminal residue" evidence="1">
    <location>
        <position position="74"/>
    </location>
</feature>
<gene>
    <name evidence="1" type="ORF">BDV98DRAFT_574752</name>
</gene>
<proteinExistence type="predicted"/>
<protein>
    <submittedName>
        <fullName evidence="1">Uncharacterized protein</fullName>
    </submittedName>
</protein>
<organism evidence="1 2">
    <name type="scientific">Pterulicium gracile</name>
    <dbReference type="NCBI Taxonomy" id="1884261"/>
    <lineage>
        <taxon>Eukaryota</taxon>
        <taxon>Fungi</taxon>
        <taxon>Dikarya</taxon>
        <taxon>Basidiomycota</taxon>
        <taxon>Agaricomycotina</taxon>
        <taxon>Agaricomycetes</taxon>
        <taxon>Agaricomycetidae</taxon>
        <taxon>Agaricales</taxon>
        <taxon>Pleurotineae</taxon>
        <taxon>Pterulaceae</taxon>
        <taxon>Pterulicium</taxon>
    </lineage>
</organism>
<keyword evidence="2" id="KW-1185">Reference proteome</keyword>
<accession>A0A5C3Q5Y3</accession>
<dbReference type="AlphaFoldDB" id="A0A5C3Q5Y3"/>
<dbReference type="Proteomes" id="UP000305067">
    <property type="component" value="Unassembled WGS sequence"/>
</dbReference>
<evidence type="ECO:0000313" key="2">
    <source>
        <dbReference type="Proteomes" id="UP000305067"/>
    </source>
</evidence>
<name>A0A5C3Q5Y3_9AGAR</name>
<dbReference type="EMBL" id="ML178848">
    <property type="protein sequence ID" value="TFK97392.1"/>
    <property type="molecule type" value="Genomic_DNA"/>
</dbReference>
<evidence type="ECO:0000313" key="1">
    <source>
        <dbReference type="EMBL" id="TFK97392.1"/>
    </source>
</evidence>
<sequence length="74" mass="8982">MRSLPCRKLQVRTSYRDCYSALVRRHLTRVAQLLGRGKSLRRIARMNTMMMMMMMMRLRTHRMRLTNAHLAMQR</sequence>